<evidence type="ECO:0000313" key="3">
    <source>
        <dbReference type="Proteomes" id="UP000000378"/>
    </source>
</evidence>
<gene>
    <name evidence="2" type="ordered locus">Slip_1265</name>
</gene>
<dbReference type="OrthoDB" id="334367at2"/>
<evidence type="ECO:0000313" key="2">
    <source>
        <dbReference type="EMBL" id="ADI02037.1"/>
    </source>
</evidence>
<dbReference type="KEGG" id="slp:Slip_1265"/>
<dbReference type="STRING" id="643648.Slip_1265"/>
<name>D7CMV2_SYNLT</name>
<dbReference type="Pfam" id="PF18480">
    <property type="entry name" value="DUF5615"/>
    <property type="match status" value="1"/>
</dbReference>
<organism evidence="2 3">
    <name type="scientific">Syntrophothermus lipocalidus (strain DSM 12680 / TGB-C1)</name>
    <dbReference type="NCBI Taxonomy" id="643648"/>
    <lineage>
        <taxon>Bacteria</taxon>
        <taxon>Bacillati</taxon>
        <taxon>Bacillota</taxon>
        <taxon>Clostridia</taxon>
        <taxon>Eubacteriales</taxon>
        <taxon>Syntrophomonadaceae</taxon>
        <taxon>Syntrophothermus</taxon>
    </lineage>
</organism>
<sequence length="124" mass="13748">MKTLRYLADLHISPLTCELLREAGYFVVRVSDVLCPAASDEEILRYARKHQMIIITQDLDFSALLAITNASQPSVITLRLAIPHPHSVAKILCQVLPGVEPDLVRGAIISVTEDKVKVRTLPVH</sequence>
<dbReference type="InterPro" id="IPR041049">
    <property type="entry name" value="DUF5615"/>
</dbReference>
<dbReference type="HOGENOM" id="CLU_150003_1_0_9"/>
<dbReference type="Proteomes" id="UP000000378">
    <property type="component" value="Chromosome"/>
</dbReference>
<dbReference type="eggNOG" id="COG4634">
    <property type="taxonomic scope" value="Bacteria"/>
</dbReference>
<reference evidence="3" key="1">
    <citation type="journal article" date="2010" name="Stand. Genomic Sci.">
        <title>Complete genome sequence of Syntrophothermus lipocalidus type strain (TGB-C1T).</title>
        <authorList>
            <consortium name="US DOE Joint Genome Institute (JGI-PGF)"/>
            <person name="Djao O."/>
            <person name="Zhang X."/>
            <person name="Lucas S."/>
            <person name="Lapidus A."/>
            <person name="Glavina Del Rio T."/>
            <person name="Nolan M."/>
            <person name="Tice H."/>
            <person name="Cheng J."/>
            <person name="Han C."/>
            <person name="Tapia R."/>
            <person name="Goodwin L."/>
            <person name="Pitluck S."/>
            <person name="Liolios K."/>
            <person name="Ivanova N."/>
            <person name="Mavromatis K."/>
            <person name="Mikhailova N."/>
            <person name="Ovchinnikova G."/>
            <person name="Pati A."/>
            <person name="Brambilla E."/>
            <person name="Chen A."/>
            <person name="Palaniappan K."/>
            <person name="Land M."/>
            <person name="Hauser L."/>
            <person name="Chang Y."/>
            <person name="Jeffries C."/>
            <person name="Rohde M."/>
            <person name="Sikorski J."/>
            <person name="Spring S."/>
            <person name="Goker M."/>
            <person name="Detter J."/>
            <person name="Woyke T."/>
            <person name="Bristow J."/>
            <person name="Eisen J."/>
            <person name="Markowitz V."/>
            <person name="Hugenholtz P."/>
            <person name="Kyrpides N."/>
            <person name="Klenk H."/>
        </authorList>
    </citation>
    <scope>NUCLEOTIDE SEQUENCE [LARGE SCALE GENOMIC DNA]</scope>
    <source>
        <strain evidence="3">DSM 12680 / TGB-C1</strain>
    </source>
</reference>
<dbReference type="RefSeq" id="WP_013175439.1">
    <property type="nucleotide sequence ID" value="NC_014220.1"/>
</dbReference>
<feature type="domain" description="DUF5615" evidence="1">
    <location>
        <begin position="5"/>
        <end position="112"/>
    </location>
</feature>
<accession>D7CMV2</accession>
<reference evidence="2 3" key="2">
    <citation type="journal article" date="2010" name="Stand. Genomic Sci.">
        <title>Complete genome sequence of Syntrophothermus lipocalidus type strain (TGB-C1).</title>
        <authorList>
            <person name="Djao O.D."/>
            <person name="Zhang X."/>
            <person name="Lucas S."/>
            <person name="Lapidus A."/>
            <person name="Del Rio T.G."/>
            <person name="Nolan M."/>
            <person name="Tice H."/>
            <person name="Cheng J.F."/>
            <person name="Han C."/>
            <person name="Tapia R."/>
            <person name="Goodwin L."/>
            <person name="Pitluck S."/>
            <person name="Liolios K."/>
            <person name="Ivanova N."/>
            <person name="Mavromatis K."/>
            <person name="Mikhailova N."/>
            <person name="Ovchinnikova G."/>
            <person name="Pati A."/>
            <person name="Brambilla E."/>
            <person name="Chen A."/>
            <person name="Palaniappan K."/>
            <person name="Land M."/>
            <person name="Hauser L."/>
            <person name="Chang Y.J."/>
            <person name="Jeffries C.D."/>
            <person name="Rohde M."/>
            <person name="Sikorski J."/>
            <person name="Spring S."/>
            <person name="Goker M."/>
            <person name="Detter J.C."/>
            <person name="Woyke T."/>
            <person name="Bristow J."/>
            <person name="Eisen J.A."/>
            <person name="Markowitz V."/>
            <person name="Hugenholtz P."/>
            <person name="Kyrpides N.C."/>
            <person name="Klenk H.P."/>
        </authorList>
    </citation>
    <scope>NUCLEOTIDE SEQUENCE [LARGE SCALE GENOMIC DNA]</scope>
    <source>
        <strain evidence="3">DSM 12680 / TGB-C1</strain>
    </source>
</reference>
<proteinExistence type="predicted"/>
<dbReference type="AlphaFoldDB" id="D7CMV2"/>
<evidence type="ECO:0000259" key="1">
    <source>
        <dbReference type="Pfam" id="PF18480"/>
    </source>
</evidence>
<protein>
    <recommendedName>
        <fullName evidence="1">DUF5615 domain-containing protein</fullName>
    </recommendedName>
</protein>
<dbReference type="EMBL" id="CP002048">
    <property type="protein sequence ID" value="ADI02037.1"/>
    <property type="molecule type" value="Genomic_DNA"/>
</dbReference>
<keyword evidence="3" id="KW-1185">Reference proteome</keyword>